<name>A0A6P0HJZ9_9ACTN</name>
<evidence type="ECO:0000256" key="2">
    <source>
        <dbReference type="SAM" id="Phobius"/>
    </source>
</evidence>
<evidence type="ECO:0000313" key="3">
    <source>
        <dbReference type="EMBL" id="NEN78906.1"/>
    </source>
</evidence>
<feature type="compositionally biased region" description="Low complexity" evidence="1">
    <location>
        <begin position="249"/>
        <end position="260"/>
    </location>
</feature>
<feature type="region of interest" description="Disordered" evidence="1">
    <location>
        <begin position="1"/>
        <end position="20"/>
    </location>
</feature>
<evidence type="ECO:0000256" key="1">
    <source>
        <dbReference type="SAM" id="MobiDB-lite"/>
    </source>
</evidence>
<sequence length="446" mass="47297">MHDDTELASETRPGSELRRPPSLAGAVRRRWIHVVVGLVVGLLLGTAVAATSAPEYHAQATVRVGGGLVAVGDFSTTTLWADDQVALTRTDPVRRAIAERIGDGVDLDDVADRLSVTVEESSNYLVFSWTDDSADRAESRAEAAAEVYLDEAEQQAVTRWRAHDARLAGLQDETDPEGNRGRQLVLERMQLEETVVDPGSVASEAAGTAERASLPAAAHVVAGGLGGLLVGVASAYLAQVRSPRRPTPAVAPAAAAVAAAPPRPVKPTPDAPRNRHDRPRDDRDPAAAPRRPTGGLATFFRERGGNGSEPLDDTGLPVLAEVRDGRADGSDVTAVGVAIAPWLLEREAEDPGEEFRLGVYVTPDLPEDSAEIVRRGLRVVGAENRLQVEAVDLGRSTWRVDFEACDAVVVLVGSTSWSNDALRVARLHLAAVDVEVLGLVRVASDA</sequence>
<dbReference type="InterPro" id="IPR050445">
    <property type="entry name" value="Bact_polysacc_biosynth/exp"/>
</dbReference>
<dbReference type="PANTHER" id="PTHR32309:SF31">
    <property type="entry name" value="CAPSULAR EXOPOLYSACCHARIDE FAMILY"/>
    <property type="match status" value="1"/>
</dbReference>
<feature type="region of interest" description="Disordered" evidence="1">
    <location>
        <begin position="249"/>
        <end position="315"/>
    </location>
</feature>
<keyword evidence="2" id="KW-1133">Transmembrane helix</keyword>
<protein>
    <recommendedName>
        <fullName evidence="5">Polysaccharide chain length determinant N-terminal domain-containing protein</fullName>
    </recommendedName>
</protein>
<comment type="caution">
    <text evidence="3">The sequence shown here is derived from an EMBL/GenBank/DDBJ whole genome shotgun (WGS) entry which is preliminary data.</text>
</comment>
<dbReference type="EMBL" id="JAAGXA010000007">
    <property type="protein sequence ID" value="NEN78906.1"/>
    <property type="molecule type" value="Genomic_DNA"/>
</dbReference>
<dbReference type="RefSeq" id="WP_163772453.1">
    <property type="nucleotide sequence ID" value="NZ_JAAGXA010000007.1"/>
</dbReference>
<feature type="compositionally biased region" description="Basic and acidic residues" evidence="1">
    <location>
        <begin position="272"/>
        <end position="285"/>
    </location>
</feature>
<keyword evidence="4" id="KW-1185">Reference proteome</keyword>
<evidence type="ECO:0008006" key="5">
    <source>
        <dbReference type="Google" id="ProtNLM"/>
    </source>
</evidence>
<organism evidence="3 4">
    <name type="scientific">Nocardioides zeae</name>
    <dbReference type="NCBI Taxonomy" id="1457234"/>
    <lineage>
        <taxon>Bacteria</taxon>
        <taxon>Bacillati</taxon>
        <taxon>Actinomycetota</taxon>
        <taxon>Actinomycetes</taxon>
        <taxon>Propionibacteriales</taxon>
        <taxon>Nocardioidaceae</taxon>
        <taxon>Nocardioides</taxon>
    </lineage>
</organism>
<accession>A0A6P0HJZ9</accession>
<feature type="transmembrane region" description="Helical" evidence="2">
    <location>
        <begin position="31"/>
        <end position="50"/>
    </location>
</feature>
<gene>
    <name evidence="3" type="ORF">G3T38_11525</name>
</gene>
<keyword evidence="2" id="KW-0472">Membrane</keyword>
<proteinExistence type="predicted"/>
<dbReference type="Proteomes" id="UP000468687">
    <property type="component" value="Unassembled WGS sequence"/>
</dbReference>
<dbReference type="AlphaFoldDB" id="A0A6P0HJZ9"/>
<reference evidence="3 4" key="1">
    <citation type="journal article" date="2014" name="Int. J. Syst. Evol. Microbiol.">
        <title>Nocardioides zeae sp. nov., isolated from the stem of Zea mays.</title>
        <authorList>
            <person name="Glaeser S.P."/>
            <person name="McInroy J.A."/>
            <person name="Busse H.J."/>
            <person name="Kampfer P."/>
        </authorList>
    </citation>
    <scope>NUCLEOTIDE SEQUENCE [LARGE SCALE GENOMIC DNA]</scope>
    <source>
        <strain evidence="3 4">JCM 30728</strain>
    </source>
</reference>
<keyword evidence="2" id="KW-0812">Transmembrane</keyword>
<feature type="compositionally biased region" description="Pro residues" evidence="1">
    <location>
        <begin position="261"/>
        <end position="270"/>
    </location>
</feature>
<evidence type="ECO:0000313" key="4">
    <source>
        <dbReference type="Proteomes" id="UP000468687"/>
    </source>
</evidence>
<dbReference type="PANTHER" id="PTHR32309">
    <property type="entry name" value="TYROSINE-PROTEIN KINASE"/>
    <property type="match status" value="1"/>
</dbReference>